<organism evidence="1 2">
    <name type="scientific">Methanosalsum zhilinae (strain DSM 4017 / NBRC 107636 / OCM 62 / WeN5)</name>
    <name type="common">Methanohalophilus zhilinae</name>
    <dbReference type="NCBI Taxonomy" id="679901"/>
    <lineage>
        <taxon>Archaea</taxon>
        <taxon>Methanobacteriati</taxon>
        <taxon>Methanobacteriota</taxon>
        <taxon>Stenosarchaea group</taxon>
        <taxon>Methanomicrobia</taxon>
        <taxon>Methanosarcinales</taxon>
        <taxon>Methanosarcinaceae</taxon>
        <taxon>Methanosalsum</taxon>
    </lineage>
</organism>
<dbReference type="STRING" id="679901.Mzhil_0294"/>
<dbReference type="HOGENOM" id="CLU_1159051_0_0_2"/>
<accession>F7XNY0</accession>
<evidence type="ECO:0000313" key="1">
    <source>
        <dbReference type="EMBL" id="AEH60170.1"/>
    </source>
</evidence>
<dbReference type="AlphaFoldDB" id="F7XNY0"/>
<evidence type="ECO:0000313" key="2">
    <source>
        <dbReference type="Proteomes" id="UP000006622"/>
    </source>
</evidence>
<protein>
    <submittedName>
        <fullName evidence="1">Uncharacterized protein</fullName>
    </submittedName>
</protein>
<proteinExistence type="predicted"/>
<dbReference type="GeneID" id="10821898"/>
<dbReference type="RefSeq" id="WP_013897609.1">
    <property type="nucleotide sequence ID" value="NC_015676.1"/>
</dbReference>
<dbReference type="KEGG" id="mzh:Mzhil_0294"/>
<reference evidence="1 2" key="1">
    <citation type="submission" date="2010-07" db="EMBL/GenBank/DDBJ databases">
        <title>The complete genome of Methanosalsum zhilinae DSM 4017.</title>
        <authorList>
            <consortium name="US DOE Joint Genome Institute (JGI-PGF)"/>
            <person name="Lucas S."/>
            <person name="Copeland A."/>
            <person name="Lapidus A."/>
            <person name="Glavina del Rio T."/>
            <person name="Dalin E."/>
            <person name="Tice H."/>
            <person name="Bruce D."/>
            <person name="Goodwin L."/>
            <person name="Pitluck S."/>
            <person name="Kyrpides N."/>
            <person name="Mavromatis K."/>
            <person name="Ovchinnikova G."/>
            <person name="Daligault H."/>
            <person name="Detter J.C."/>
            <person name="Han C."/>
            <person name="Tapia R."/>
            <person name="Larimer F."/>
            <person name="Land M."/>
            <person name="Hauser L."/>
            <person name="Markowitz V."/>
            <person name="Cheng J.-F."/>
            <person name="Hugenholtz P."/>
            <person name="Woyke T."/>
            <person name="Wu D."/>
            <person name="Spring S."/>
            <person name="Schueler E."/>
            <person name="Brambilla E."/>
            <person name="Klenk H.-P."/>
            <person name="Eisen J.A."/>
        </authorList>
    </citation>
    <scope>NUCLEOTIDE SEQUENCE [LARGE SCALE GENOMIC DNA]</scope>
    <source>
        <strain evidence="2">DSM 4017 / NBRC 107636 / OCM 62 / WeN5</strain>
    </source>
</reference>
<name>F7XNY0_METZD</name>
<dbReference type="Proteomes" id="UP000006622">
    <property type="component" value="Chromosome"/>
</dbReference>
<sequence>MKIWDLIYALMPHSLNKSFVKWKCGLCRQDELLQKSRIAIYPHTLDVNELITNDLDRAVSFLPYCAKPKGDFECPLCDPVYGRKDSKCLKLMNHQCNVPCSLGSMVDVLKGHGFTHDRIFIIDNDSNLFSWLEQKKNEGYNYLLPGVSCYYGVGYALDYIGKKLGYSGCIVFLDDYDSCDPGNGMCRGLGDYLSMEKFDKGKRTKINERSIQTMDMLLDGKY</sequence>
<dbReference type="EMBL" id="CP002101">
    <property type="protein sequence ID" value="AEH60170.1"/>
    <property type="molecule type" value="Genomic_DNA"/>
</dbReference>
<gene>
    <name evidence="1" type="ordered locus">Mzhil_0294</name>
</gene>
<dbReference type="OrthoDB" id="123540at2157"/>
<keyword evidence="2" id="KW-1185">Reference proteome</keyword>